<dbReference type="Pfam" id="PF07715">
    <property type="entry name" value="Plug"/>
    <property type="match status" value="1"/>
</dbReference>
<keyword evidence="8" id="KW-0408">Iron</keyword>
<dbReference type="Gene3D" id="2.40.170.20">
    <property type="entry name" value="TonB-dependent receptor, beta-barrel domain"/>
    <property type="match status" value="1"/>
</dbReference>
<dbReference type="KEGG" id="php:PhaeoP97_00162"/>
<feature type="chain" id="PRO_5012453600" evidence="16">
    <location>
        <begin position="22"/>
        <end position="699"/>
    </location>
</feature>
<evidence type="ECO:0000256" key="14">
    <source>
        <dbReference type="PROSITE-ProRule" id="PRU01360"/>
    </source>
</evidence>
<evidence type="ECO:0000256" key="12">
    <source>
        <dbReference type="ARBA" id="ARBA00023170"/>
    </source>
</evidence>
<dbReference type="InterPro" id="IPR037066">
    <property type="entry name" value="Plug_dom_sf"/>
</dbReference>
<keyword evidence="10 15" id="KW-0798">TonB box</keyword>
<dbReference type="GO" id="GO:0038023">
    <property type="term" value="F:signaling receptor activity"/>
    <property type="evidence" value="ECO:0007669"/>
    <property type="project" value="InterPro"/>
</dbReference>
<dbReference type="GO" id="GO:0015891">
    <property type="term" value="P:siderophore transport"/>
    <property type="evidence" value="ECO:0007669"/>
    <property type="project" value="InterPro"/>
</dbReference>
<keyword evidence="12 19" id="KW-0675">Receptor</keyword>
<evidence type="ECO:0000313" key="19">
    <source>
        <dbReference type="EMBL" id="APG45617.1"/>
    </source>
</evidence>
<dbReference type="RefSeq" id="WP_083570280.1">
    <property type="nucleotide sequence ID" value="NZ_CP016364.1"/>
</dbReference>
<dbReference type="NCBIfam" id="TIGR01783">
    <property type="entry name" value="TonB-siderophor"/>
    <property type="match status" value="1"/>
</dbReference>
<evidence type="ECO:0000256" key="15">
    <source>
        <dbReference type="RuleBase" id="RU003357"/>
    </source>
</evidence>
<evidence type="ECO:0000256" key="4">
    <source>
        <dbReference type="ARBA" id="ARBA00022452"/>
    </source>
</evidence>
<reference evidence="20" key="1">
    <citation type="submission" date="2016-07" db="EMBL/GenBank/DDBJ databases">
        <title>Phaeobacter portensis sp. nov., a tropodithietic acid producing bacterium isolated from a German harbor.</title>
        <authorList>
            <person name="Freese H.M."/>
            <person name="Bunk B."/>
            <person name="Breider S."/>
            <person name="Brinkhoff T."/>
        </authorList>
    </citation>
    <scope>NUCLEOTIDE SEQUENCE [LARGE SCALE GENOMIC DNA]</scope>
    <source>
        <strain evidence="20">P97</strain>
    </source>
</reference>
<keyword evidence="3 14" id="KW-0813">Transport</keyword>
<dbReference type="SUPFAM" id="SSF56935">
    <property type="entry name" value="Porins"/>
    <property type="match status" value="1"/>
</dbReference>
<keyword evidence="6 14" id="KW-0812">Transmembrane</keyword>
<evidence type="ECO:0000256" key="6">
    <source>
        <dbReference type="ARBA" id="ARBA00022692"/>
    </source>
</evidence>
<dbReference type="CDD" id="cd01347">
    <property type="entry name" value="ligand_gated_channel"/>
    <property type="match status" value="1"/>
</dbReference>
<evidence type="ECO:0000256" key="11">
    <source>
        <dbReference type="ARBA" id="ARBA00023136"/>
    </source>
</evidence>
<protein>
    <submittedName>
        <fullName evidence="19">Ferrichrome-iron receptor</fullName>
    </submittedName>
</protein>
<dbReference type="STRING" id="1844006.PhaeoP97_00162"/>
<dbReference type="InterPro" id="IPR039426">
    <property type="entry name" value="TonB-dep_rcpt-like"/>
</dbReference>
<dbReference type="PANTHER" id="PTHR32552:SF68">
    <property type="entry name" value="FERRICHROME OUTER MEMBRANE TRANSPORTER_PHAGE RECEPTOR"/>
    <property type="match status" value="1"/>
</dbReference>
<feature type="signal peptide" evidence="16">
    <location>
        <begin position="1"/>
        <end position="21"/>
    </location>
</feature>
<gene>
    <name evidence="19" type="primary">fhuA</name>
    <name evidence="19" type="ORF">PhaeoP97_00162</name>
</gene>
<comment type="subcellular location">
    <subcellularLocation>
        <location evidence="1 14">Cell outer membrane</location>
        <topology evidence="1 14">Multi-pass membrane protein</topology>
    </subcellularLocation>
</comment>
<dbReference type="PANTHER" id="PTHR32552">
    <property type="entry name" value="FERRICHROME IRON RECEPTOR-RELATED"/>
    <property type="match status" value="1"/>
</dbReference>
<keyword evidence="20" id="KW-1185">Reference proteome</keyword>
<keyword evidence="13 14" id="KW-0998">Cell outer membrane</keyword>
<evidence type="ECO:0000256" key="5">
    <source>
        <dbReference type="ARBA" id="ARBA00022496"/>
    </source>
</evidence>
<dbReference type="Gene3D" id="2.170.130.10">
    <property type="entry name" value="TonB-dependent receptor, plug domain"/>
    <property type="match status" value="1"/>
</dbReference>
<evidence type="ECO:0000259" key="18">
    <source>
        <dbReference type="Pfam" id="PF07715"/>
    </source>
</evidence>
<evidence type="ECO:0000256" key="3">
    <source>
        <dbReference type="ARBA" id="ARBA00022448"/>
    </source>
</evidence>
<keyword evidence="9" id="KW-0406">Ion transport</keyword>
<keyword evidence="11 14" id="KW-0472">Membrane</keyword>
<dbReference type="InterPro" id="IPR000531">
    <property type="entry name" value="Beta-barrel_TonB"/>
</dbReference>
<evidence type="ECO:0000256" key="8">
    <source>
        <dbReference type="ARBA" id="ARBA00023004"/>
    </source>
</evidence>
<evidence type="ECO:0000313" key="20">
    <source>
        <dbReference type="Proteomes" id="UP000183859"/>
    </source>
</evidence>
<proteinExistence type="inferred from homology"/>
<evidence type="ECO:0000259" key="17">
    <source>
        <dbReference type="Pfam" id="PF00593"/>
    </source>
</evidence>
<name>A0A1L3I0X5_9RHOB</name>
<comment type="similarity">
    <text evidence="2 14 15">Belongs to the TonB-dependent receptor family.</text>
</comment>
<dbReference type="InterPro" id="IPR010105">
    <property type="entry name" value="TonB_sidphr_rcpt"/>
</dbReference>
<keyword evidence="5" id="KW-0410">Iron transport</keyword>
<evidence type="ECO:0000256" key="1">
    <source>
        <dbReference type="ARBA" id="ARBA00004571"/>
    </source>
</evidence>
<dbReference type="Pfam" id="PF00593">
    <property type="entry name" value="TonB_dep_Rec_b-barrel"/>
    <property type="match status" value="1"/>
</dbReference>
<dbReference type="Proteomes" id="UP000183859">
    <property type="component" value="Chromosome"/>
</dbReference>
<dbReference type="OrthoDB" id="9760333at2"/>
<keyword evidence="7 16" id="KW-0732">Signal</keyword>
<organism evidence="19 20">
    <name type="scientific">Phaeobacter porticola</name>
    <dbReference type="NCBI Taxonomy" id="1844006"/>
    <lineage>
        <taxon>Bacteria</taxon>
        <taxon>Pseudomonadati</taxon>
        <taxon>Pseudomonadota</taxon>
        <taxon>Alphaproteobacteria</taxon>
        <taxon>Rhodobacterales</taxon>
        <taxon>Roseobacteraceae</taxon>
        <taxon>Phaeobacter</taxon>
    </lineage>
</organism>
<keyword evidence="4 14" id="KW-1134">Transmembrane beta strand</keyword>
<dbReference type="GO" id="GO:0015344">
    <property type="term" value="F:siderophore uptake transmembrane transporter activity"/>
    <property type="evidence" value="ECO:0007669"/>
    <property type="project" value="TreeGrafter"/>
</dbReference>
<evidence type="ECO:0000256" key="2">
    <source>
        <dbReference type="ARBA" id="ARBA00009810"/>
    </source>
</evidence>
<accession>A0A1L3I0X5</accession>
<sequence precursor="true">MILRRTAVSTFALLASVPAMADVVELEPIIVTQETGGAFFGKSVSLDTGTVAKTGDAIAETPRSVTVVTAQELAARGAQNVEQALQYSAGVVGGQWGLDSRANWYLVRGFDASTLHDGLPARYGFYNDTKPEPFLLNSVEVLKGPSSGLYGSGAVGGVVNTTSKTAAQEAENLFQVQVGSHDRKQAAVDVSGDLNASGTLRYRFVGLLRDAETQVDHSQDDTVVLAPSITWRPSDDTELTILANYQKSDGSPLIQFASMAGTLLPATGLGNGDYLPNSLFVGEPGFDTFNTEQRAITAMFKHRFNAVWSLNANARYLESDGEYQHAWWAFDNFGSGRYNPDGTINRTFYRAENTLKTWGFDAYGTAEYRLGGFDMRTIIGASYTRGHYDSDTGYGAQVGPIDPFNPVYVGYPTVSVTDTPGTSITETGAYVQQRASYDDRLFVDFGLRYGKIESGPSNGSFGATSIAASDSEWTGNAAVMYRFDNGIAPYISYAESFRQDAIGSDVNGKAFEPTRGEQYELGVKFQPAGSDTLLTAAVFDLTKSNMTVADPGNPGFQVQTGAASAKGLELELFHRFGDLTVDAAYTYLDSEDAEGDYIAQVPKNAASLWLNYAPEAGALQGWSFGGGVRYNGEAWGGTGTYLTPSYTLYDAAVSYGQDNWLVSLNVQNLTDERYVTTCQGGACYFGDGRNIALTLTSKF</sequence>
<evidence type="ECO:0000256" key="10">
    <source>
        <dbReference type="ARBA" id="ARBA00023077"/>
    </source>
</evidence>
<feature type="domain" description="TonB-dependent receptor plug" evidence="18">
    <location>
        <begin position="59"/>
        <end position="158"/>
    </location>
</feature>
<dbReference type="InterPro" id="IPR012910">
    <property type="entry name" value="Plug_dom"/>
</dbReference>
<dbReference type="GO" id="GO:0009279">
    <property type="term" value="C:cell outer membrane"/>
    <property type="evidence" value="ECO:0007669"/>
    <property type="project" value="UniProtKB-SubCell"/>
</dbReference>
<dbReference type="AlphaFoldDB" id="A0A1L3I0X5"/>
<evidence type="ECO:0000256" key="16">
    <source>
        <dbReference type="SAM" id="SignalP"/>
    </source>
</evidence>
<evidence type="ECO:0000256" key="9">
    <source>
        <dbReference type="ARBA" id="ARBA00023065"/>
    </source>
</evidence>
<feature type="domain" description="TonB-dependent receptor-like beta-barrel" evidence="17">
    <location>
        <begin position="231"/>
        <end position="669"/>
    </location>
</feature>
<dbReference type="PROSITE" id="PS52016">
    <property type="entry name" value="TONB_DEPENDENT_REC_3"/>
    <property type="match status" value="1"/>
</dbReference>
<evidence type="ECO:0000256" key="7">
    <source>
        <dbReference type="ARBA" id="ARBA00022729"/>
    </source>
</evidence>
<dbReference type="InterPro" id="IPR036942">
    <property type="entry name" value="Beta-barrel_TonB_sf"/>
</dbReference>
<evidence type="ECO:0000256" key="13">
    <source>
        <dbReference type="ARBA" id="ARBA00023237"/>
    </source>
</evidence>
<dbReference type="EMBL" id="CP016364">
    <property type="protein sequence ID" value="APG45617.1"/>
    <property type="molecule type" value="Genomic_DNA"/>
</dbReference>